<evidence type="ECO:0000313" key="2">
    <source>
        <dbReference type="Proteomes" id="UP000223025"/>
    </source>
</evidence>
<accession>A0A2L0V067</accession>
<name>A0A2L0V067_9CAUD</name>
<dbReference type="GeneID" id="40088456"/>
<protein>
    <submittedName>
        <fullName evidence="1">Uncharacterized protein</fullName>
    </submittedName>
</protein>
<reference evidence="1 2" key="1">
    <citation type="submission" date="2017-06" db="EMBL/GenBank/DDBJ databases">
        <authorList>
            <person name="Kim H.J."/>
            <person name="Triplett B.A."/>
        </authorList>
    </citation>
    <scope>NUCLEOTIDE SEQUENCE [LARGE SCALE GENOMIC DNA]</scope>
</reference>
<dbReference type="Proteomes" id="UP000223025">
    <property type="component" value="Segment"/>
</dbReference>
<keyword evidence="2" id="KW-1185">Reference proteome</keyword>
<evidence type="ECO:0000313" key="1">
    <source>
        <dbReference type="EMBL" id="AUZ95212.1"/>
    </source>
</evidence>
<proteinExistence type="predicted"/>
<organism evidence="1 2">
    <name type="scientific">Agrobacterium phage Atu_ph07</name>
    <dbReference type="NCBI Taxonomy" id="2024264"/>
    <lineage>
        <taxon>Viruses</taxon>
        <taxon>Duplodnaviria</taxon>
        <taxon>Heunggongvirae</taxon>
        <taxon>Uroviricota</taxon>
        <taxon>Caudoviricetes</taxon>
        <taxon>Polybotosvirus</taxon>
        <taxon>Polybotosvirus Atuph07</taxon>
    </lineage>
</organism>
<sequence>MEFTFTGLLDHIVNSGEVSFIESDGYFKLETQLADLHEHFKNTDVRVIKIEMGKFIDHMETMDLVSRGRLSPSPFTRIIPPLIDDYVFLAITNVESYVGDNKLRNVLYRYFKKEVVDTKIRVAFFEIK</sequence>
<dbReference type="EMBL" id="MF403008">
    <property type="protein sequence ID" value="AUZ95212.1"/>
    <property type="molecule type" value="Genomic_DNA"/>
</dbReference>
<dbReference type="RefSeq" id="YP_009612118.1">
    <property type="nucleotide sequence ID" value="NC_042013.1"/>
</dbReference>
<dbReference type="KEGG" id="vg:40088456"/>